<accession>A0A2M9XB75</accession>
<keyword evidence="3" id="KW-1185">Reference proteome</keyword>
<evidence type="ECO:0000256" key="1">
    <source>
        <dbReference type="SAM" id="MobiDB-lite"/>
    </source>
</evidence>
<dbReference type="AlphaFoldDB" id="A0A2M9XB75"/>
<feature type="region of interest" description="Disordered" evidence="1">
    <location>
        <begin position="1"/>
        <end position="39"/>
    </location>
</feature>
<dbReference type="EMBL" id="NPDN01000006">
    <property type="protein sequence ID" value="PJZ24943.1"/>
    <property type="molecule type" value="Genomic_DNA"/>
</dbReference>
<reference evidence="2 3" key="1">
    <citation type="submission" date="2017-07" db="EMBL/GenBank/DDBJ databases">
        <title>Leptospira spp. isolated from tropical soils.</title>
        <authorList>
            <person name="Thibeaux R."/>
            <person name="Iraola G."/>
            <person name="Ferres I."/>
            <person name="Bierque E."/>
            <person name="Girault D."/>
            <person name="Soupe-Gilbert M.-E."/>
            <person name="Picardeau M."/>
            <person name="Goarant C."/>
        </authorList>
    </citation>
    <scope>NUCLEOTIDE SEQUENCE [LARGE SCALE GENOMIC DNA]</scope>
    <source>
        <strain evidence="2 3">MCA1-C-A1</strain>
    </source>
</reference>
<dbReference type="Proteomes" id="UP000232196">
    <property type="component" value="Unassembled WGS sequence"/>
</dbReference>
<feature type="compositionally biased region" description="Basic and acidic residues" evidence="1">
    <location>
        <begin position="15"/>
        <end position="31"/>
    </location>
</feature>
<comment type="caution">
    <text evidence="2">The sequence shown here is derived from an EMBL/GenBank/DDBJ whole genome shotgun (WGS) entry which is preliminary data.</text>
</comment>
<sequence>MTIDKIGGIGGGSYEPRKSTPVRKSESKESFDNISISDTAKQKASEARIQAEVQTIAQKIVASPVDSERSTKLKEVKEKLKNGDYDNLSPEILNAVADRIAESFLGR</sequence>
<dbReference type="OrthoDB" id="344017at2"/>
<organism evidence="2 3">
    <name type="scientific">Leptospira hartskeerlii</name>
    <dbReference type="NCBI Taxonomy" id="2023177"/>
    <lineage>
        <taxon>Bacteria</taxon>
        <taxon>Pseudomonadati</taxon>
        <taxon>Spirochaetota</taxon>
        <taxon>Spirochaetia</taxon>
        <taxon>Leptospirales</taxon>
        <taxon>Leptospiraceae</taxon>
        <taxon>Leptospira</taxon>
    </lineage>
</organism>
<protein>
    <submittedName>
        <fullName evidence="2">Uncharacterized protein</fullName>
    </submittedName>
</protein>
<gene>
    <name evidence="2" type="ORF">CH357_12015</name>
</gene>
<proteinExistence type="predicted"/>
<dbReference type="RefSeq" id="WP_008592868.1">
    <property type="nucleotide sequence ID" value="NZ_NPDL01000005.1"/>
</dbReference>
<name>A0A2M9XB75_9LEPT</name>
<evidence type="ECO:0000313" key="3">
    <source>
        <dbReference type="Proteomes" id="UP000232196"/>
    </source>
</evidence>
<evidence type="ECO:0000313" key="2">
    <source>
        <dbReference type="EMBL" id="PJZ24943.1"/>
    </source>
</evidence>